<evidence type="ECO:0000256" key="1">
    <source>
        <dbReference type="SAM" id="Phobius"/>
    </source>
</evidence>
<evidence type="ECO:0000313" key="2">
    <source>
        <dbReference type="EMBL" id="OSC99737.1"/>
    </source>
</evidence>
<gene>
    <name evidence="2" type="ORF">PYCCODRAFT_1438091</name>
</gene>
<dbReference type="AlphaFoldDB" id="A0A1Y2IF69"/>
<reference evidence="2 3" key="1">
    <citation type="journal article" date="2015" name="Biotechnol. Biofuels">
        <title>Enhanced degradation of softwood versus hardwood by the white-rot fungus Pycnoporus coccineus.</title>
        <authorList>
            <person name="Couturier M."/>
            <person name="Navarro D."/>
            <person name="Chevret D."/>
            <person name="Henrissat B."/>
            <person name="Piumi F."/>
            <person name="Ruiz-Duenas F.J."/>
            <person name="Martinez A.T."/>
            <person name="Grigoriev I.V."/>
            <person name="Riley R."/>
            <person name="Lipzen A."/>
            <person name="Berrin J.G."/>
            <person name="Master E.R."/>
            <person name="Rosso M.N."/>
        </authorList>
    </citation>
    <scope>NUCLEOTIDE SEQUENCE [LARGE SCALE GENOMIC DNA]</scope>
    <source>
        <strain evidence="2 3">BRFM310</strain>
    </source>
</reference>
<keyword evidence="1" id="KW-1133">Transmembrane helix</keyword>
<name>A0A1Y2IF69_TRAC3</name>
<feature type="transmembrane region" description="Helical" evidence="1">
    <location>
        <begin position="62"/>
        <end position="83"/>
    </location>
</feature>
<dbReference type="Proteomes" id="UP000193067">
    <property type="component" value="Unassembled WGS sequence"/>
</dbReference>
<keyword evidence="1" id="KW-0472">Membrane</keyword>
<keyword evidence="3" id="KW-1185">Reference proteome</keyword>
<proteinExistence type="predicted"/>
<organism evidence="2 3">
    <name type="scientific">Trametes coccinea (strain BRFM310)</name>
    <name type="common">Pycnoporus coccineus</name>
    <dbReference type="NCBI Taxonomy" id="1353009"/>
    <lineage>
        <taxon>Eukaryota</taxon>
        <taxon>Fungi</taxon>
        <taxon>Dikarya</taxon>
        <taxon>Basidiomycota</taxon>
        <taxon>Agaricomycotina</taxon>
        <taxon>Agaricomycetes</taxon>
        <taxon>Polyporales</taxon>
        <taxon>Polyporaceae</taxon>
        <taxon>Trametes</taxon>
    </lineage>
</organism>
<accession>A0A1Y2IF69</accession>
<dbReference type="EMBL" id="KZ084125">
    <property type="protein sequence ID" value="OSC99737.1"/>
    <property type="molecule type" value="Genomic_DNA"/>
</dbReference>
<keyword evidence="1" id="KW-0812">Transmembrane</keyword>
<feature type="non-terminal residue" evidence="2">
    <location>
        <position position="113"/>
    </location>
</feature>
<evidence type="ECO:0000313" key="3">
    <source>
        <dbReference type="Proteomes" id="UP000193067"/>
    </source>
</evidence>
<sequence length="113" mass="13325">MARYSHHPCSYSHHRLTHRMVDHMPSFLRLLMRPLDLYIRRTFSAPALQLFAHRLKSKFPSYLCLLTMVTYQVLVALLVWLTGTCLCNRVVRSQTEDFACVAYSLQPSRFRVH</sequence>
<protein>
    <submittedName>
        <fullName evidence="2">Uncharacterized protein</fullName>
    </submittedName>
</protein>